<feature type="compositionally biased region" description="Low complexity" evidence="6">
    <location>
        <begin position="475"/>
        <end position="497"/>
    </location>
</feature>
<dbReference type="SMART" id="SM00220">
    <property type="entry name" value="S_TKc"/>
    <property type="match status" value="1"/>
</dbReference>
<evidence type="ECO:0000256" key="3">
    <source>
        <dbReference type="ARBA" id="ARBA00022777"/>
    </source>
</evidence>
<sequence length="508" mass="55299">MNRYKVVKQLGDGTYGNVWKAINRQTNEVVAIKKMKRKFFSWEECMALREVRSLRKLSHPSVVKLKEVIRENDELFFVFEYLDCNLYQLMKDRDRLFPEERVRRWMWAVLQGMAYIHRHGYFHRDMKPENLLVSKDAIKIADFGLAREIRSRPPYTDYVSTRWYRAPEVLLRSSYYSAPIDMFALGAIMAECYTLRPLFPGSSEADELVKIAAVLGTPTAGNWPEGLRLAAAMDFKFPQFSPASLAKLIPSASPEALDLIGKLIAWNPDARLSSEQALRHPYFASLTNKPQAGLAPPLADRANSCNSSNLPAAVAAAGGALAGAPAGVFAGRGVSPGASAAAAAAAAQDKQQQPPWSRVDAPRSGDRRLSGDFRFSWSDENRRGSRSDLPAAAAAAAASGGGVKPAGSWGGADGGVLGVAARRGSQPELPAAAGAVSAALGGPGRHTTDFNGLPGVRMSAQQQQQQQFGLGGLGARLQQQQQQQQQQPQQQVAAGGLMPRLNSYNRRY</sequence>
<dbReference type="Gene3D" id="1.10.510.10">
    <property type="entry name" value="Transferase(Phosphotransferase) domain 1"/>
    <property type="match status" value="1"/>
</dbReference>
<dbReference type="CDD" id="cd07830">
    <property type="entry name" value="STKc_MAK_like"/>
    <property type="match status" value="1"/>
</dbReference>
<gene>
    <name evidence="8" type="ORF">OEZ85_005514</name>
</gene>
<dbReference type="PROSITE" id="PS50011">
    <property type="entry name" value="PROTEIN_KINASE_DOM"/>
    <property type="match status" value="1"/>
</dbReference>
<dbReference type="Pfam" id="PF00069">
    <property type="entry name" value="Pkinase"/>
    <property type="match status" value="1"/>
</dbReference>
<dbReference type="PROSITE" id="PS00108">
    <property type="entry name" value="PROTEIN_KINASE_ST"/>
    <property type="match status" value="1"/>
</dbReference>
<dbReference type="InterPro" id="IPR050117">
    <property type="entry name" value="MAPK"/>
</dbReference>
<proteinExistence type="predicted"/>
<name>A0ABY8UE70_TETOB</name>
<dbReference type="Proteomes" id="UP001244341">
    <property type="component" value="Chromosome 11b"/>
</dbReference>
<evidence type="ECO:0000256" key="6">
    <source>
        <dbReference type="SAM" id="MobiDB-lite"/>
    </source>
</evidence>
<feature type="region of interest" description="Disordered" evidence="6">
    <location>
        <begin position="471"/>
        <end position="508"/>
    </location>
</feature>
<keyword evidence="9" id="KW-1185">Reference proteome</keyword>
<dbReference type="PROSITE" id="PS00107">
    <property type="entry name" value="PROTEIN_KINASE_ATP"/>
    <property type="match status" value="1"/>
</dbReference>
<dbReference type="InterPro" id="IPR017441">
    <property type="entry name" value="Protein_kinase_ATP_BS"/>
</dbReference>
<evidence type="ECO:0000259" key="7">
    <source>
        <dbReference type="PROSITE" id="PS50011"/>
    </source>
</evidence>
<keyword evidence="4 5" id="KW-0067">ATP-binding</keyword>
<accession>A0ABY8UE70</accession>
<evidence type="ECO:0000256" key="5">
    <source>
        <dbReference type="PROSITE-ProRule" id="PRU10141"/>
    </source>
</evidence>
<feature type="region of interest" description="Disordered" evidence="6">
    <location>
        <begin position="342"/>
        <end position="387"/>
    </location>
</feature>
<dbReference type="SUPFAM" id="SSF56112">
    <property type="entry name" value="Protein kinase-like (PK-like)"/>
    <property type="match status" value="1"/>
</dbReference>
<dbReference type="InterPro" id="IPR008271">
    <property type="entry name" value="Ser/Thr_kinase_AS"/>
</dbReference>
<keyword evidence="1" id="KW-0808">Transferase</keyword>
<feature type="compositionally biased region" description="Basic and acidic residues" evidence="6">
    <location>
        <begin position="360"/>
        <end position="386"/>
    </location>
</feature>
<evidence type="ECO:0000313" key="8">
    <source>
        <dbReference type="EMBL" id="WIA19572.1"/>
    </source>
</evidence>
<dbReference type="InterPro" id="IPR011009">
    <property type="entry name" value="Kinase-like_dom_sf"/>
</dbReference>
<evidence type="ECO:0000256" key="2">
    <source>
        <dbReference type="ARBA" id="ARBA00022741"/>
    </source>
</evidence>
<organism evidence="8 9">
    <name type="scientific">Tetradesmus obliquus</name>
    <name type="common">Green alga</name>
    <name type="synonym">Acutodesmus obliquus</name>
    <dbReference type="NCBI Taxonomy" id="3088"/>
    <lineage>
        <taxon>Eukaryota</taxon>
        <taxon>Viridiplantae</taxon>
        <taxon>Chlorophyta</taxon>
        <taxon>core chlorophytes</taxon>
        <taxon>Chlorophyceae</taxon>
        <taxon>CS clade</taxon>
        <taxon>Sphaeropleales</taxon>
        <taxon>Scenedesmaceae</taxon>
        <taxon>Tetradesmus</taxon>
    </lineage>
</organism>
<feature type="binding site" evidence="5">
    <location>
        <position position="34"/>
    </location>
    <ligand>
        <name>ATP</name>
        <dbReference type="ChEBI" id="CHEBI:30616"/>
    </ligand>
</feature>
<evidence type="ECO:0000256" key="1">
    <source>
        <dbReference type="ARBA" id="ARBA00022679"/>
    </source>
</evidence>
<keyword evidence="2 5" id="KW-0547">Nucleotide-binding</keyword>
<evidence type="ECO:0000313" key="9">
    <source>
        <dbReference type="Proteomes" id="UP001244341"/>
    </source>
</evidence>
<keyword evidence="3" id="KW-0418">Kinase</keyword>
<dbReference type="PANTHER" id="PTHR24055">
    <property type="entry name" value="MITOGEN-ACTIVATED PROTEIN KINASE"/>
    <property type="match status" value="1"/>
</dbReference>
<protein>
    <recommendedName>
        <fullName evidence="7">Protein kinase domain-containing protein</fullName>
    </recommendedName>
</protein>
<dbReference type="Gene3D" id="3.30.200.20">
    <property type="entry name" value="Phosphorylase Kinase, domain 1"/>
    <property type="match status" value="1"/>
</dbReference>
<reference evidence="8 9" key="1">
    <citation type="submission" date="2023-05" db="EMBL/GenBank/DDBJ databases">
        <title>A 100% complete, gapless, phased diploid assembly of the Scenedesmus obliquus UTEX 3031 genome.</title>
        <authorList>
            <person name="Biondi T.C."/>
            <person name="Hanschen E.R."/>
            <person name="Kwon T."/>
            <person name="Eng W."/>
            <person name="Kruse C.P.S."/>
            <person name="Koehler S.I."/>
            <person name="Kunde Y."/>
            <person name="Gleasner C.D."/>
            <person name="You Mak K.T."/>
            <person name="Polle J."/>
            <person name="Hovde B.T."/>
            <person name="Starkenburg S.R."/>
        </authorList>
    </citation>
    <scope>NUCLEOTIDE SEQUENCE [LARGE SCALE GENOMIC DNA]</scope>
    <source>
        <strain evidence="8 9">DOE0152z</strain>
    </source>
</reference>
<evidence type="ECO:0000256" key="4">
    <source>
        <dbReference type="ARBA" id="ARBA00022840"/>
    </source>
</evidence>
<feature type="domain" description="Protein kinase" evidence="7">
    <location>
        <begin position="4"/>
        <end position="283"/>
    </location>
</feature>
<dbReference type="InterPro" id="IPR000719">
    <property type="entry name" value="Prot_kinase_dom"/>
</dbReference>
<dbReference type="EMBL" id="CP126218">
    <property type="protein sequence ID" value="WIA19572.1"/>
    <property type="molecule type" value="Genomic_DNA"/>
</dbReference>